<dbReference type="Proteomes" id="UP000007241">
    <property type="component" value="Unassembled WGS sequence"/>
</dbReference>
<dbReference type="HOGENOM" id="CLU_1885395_0_0_1"/>
<gene>
    <name evidence="1" type="ORF">BATDEDRAFT_92003</name>
</gene>
<keyword evidence="2" id="KW-1185">Reference proteome</keyword>
<dbReference type="AlphaFoldDB" id="F4PCG2"/>
<dbReference type="InParanoid" id="F4PCG2"/>
<evidence type="ECO:0000313" key="2">
    <source>
        <dbReference type="Proteomes" id="UP000007241"/>
    </source>
</evidence>
<dbReference type="GeneID" id="18244463"/>
<name>F4PCG2_BATDJ</name>
<evidence type="ECO:0000313" key="1">
    <source>
        <dbReference type="EMBL" id="EGF77193.1"/>
    </source>
</evidence>
<accession>F4PCG2</accession>
<dbReference type="EMBL" id="GL882893">
    <property type="protein sequence ID" value="EGF77193.1"/>
    <property type="molecule type" value="Genomic_DNA"/>
</dbReference>
<organism evidence="1 2">
    <name type="scientific">Batrachochytrium dendrobatidis (strain JAM81 / FGSC 10211)</name>
    <name type="common">Frog chytrid fungus</name>
    <dbReference type="NCBI Taxonomy" id="684364"/>
    <lineage>
        <taxon>Eukaryota</taxon>
        <taxon>Fungi</taxon>
        <taxon>Fungi incertae sedis</taxon>
        <taxon>Chytridiomycota</taxon>
        <taxon>Chytridiomycota incertae sedis</taxon>
        <taxon>Chytridiomycetes</taxon>
        <taxon>Rhizophydiales</taxon>
        <taxon>Rhizophydiales incertae sedis</taxon>
        <taxon>Batrachochytrium</taxon>
    </lineage>
</organism>
<proteinExistence type="predicted"/>
<reference evidence="1 2" key="1">
    <citation type="submission" date="2009-12" db="EMBL/GenBank/DDBJ databases">
        <title>The draft genome of Batrachochytrium dendrobatidis.</title>
        <authorList>
            <consortium name="US DOE Joint Genome Institute (JGI-PGF)"/>
            <person name="Kuo A."/>
            <person name="Salamov A."/>
            <person name="Schmutz J."/>
            <person name="Lucas S."/>
            <person name="Pitluck S."/>
            <person name="Rosenblum E."/>
            <person name="Stajich J."/>
            <person name="Eisen M."/>
            <person name="Grigoriev I.V."/>
        </authorList>
    </citation>
    <scope>NUCLEOTIDE SEQUENCE [LARGE SCALE GENOMIC DNA]</scope>
    <source>
        <strain evidence="2">JAM81 / FGSC 10211</strain>
    </source>
</reference>
<dbReference type="RefSeq" id="XP_006682307.1">
    <property type="nucleotide sequence ID" value="XM_006682244.1"/>
</dbReference>
<sequence>MMLIQSNCVNTCFGLSRAATYKPVESNAIHVPASNGIQGMKWPILNASLITNKDKYGTGIYNAITNPPLIWNFVTIQHFLMSCGIWLHPIYLLLTCFVWVKPVKLSTPCAPPTMFGEFNVVGMAQPIHIHPCSHT</sequence>
<protein>
    <submittedName>
        <fullName evidence="1">Uncharacterized protein</fullName>
    </submittedName>
</protein>